<dbReference type="Proteomes" id="UP001244011">
    <property type="component" value="Unassembled WGS sequence"/>
</dbReference>
<name>A0AAJ0BV43_9PEZI</name>
<proteinExistence type="predicted"/>
<dbReference type="RefSeq" id="XP_060280765.1">
    <property type="nucleotide sequence ID" value="XM_060425269.1"/>
</dbReference>
<reference evidence="1" key="1">
    <citation type="submission" date="2023-06" db="EMBL/GenBank/DDBJ databases">
        <title>Genome-scale phylogeny and comparative genomics of the fungal order Sordariales.</title>
        <authorList>
            <consortium name="Lawrence Berkeley National Laboratory"/>
            <person name="Hensen N."/>
            <person name="Bonometti L."/>
            <person name="Westerberg I."/>
            <person name="Brannstrom I.O."/>
            <person name="Guillou S."/>
            <person name="Cros-Aarteil S."/>
            <person name="Calhoun S."/>
            <person name="Haridas S."/>
            <person name="Kuo A."/>
            <person name="Mondo S."/>
            <person name="Pangilinan J."/>
            <person name="Riley R."/>
            <person name="Labutti K."/>
            <person name="Andreopoulos B."/>
            <person name="Lipzen A."/>
            <person name="Chen C."/>
            <person name="Yanf M."/>
            <person name="Daum C."/>
            <person name="Ng V."/>
            <person name="Clum A."/>
            <person name="Steindorff A."/>
            <person name="Ohm R."/>
            <person name="Martin F."/>
            <person name="Silar P."/>
            <person name="Natvig D."/>
            <person name="Lalanne C."/>
            <person name="Gautier V."/>
            <person name="Ament-Velasquez S.L."/>
            <person name="Kruys A."/>
            <person name="Hutchinson M.I."/>
            <person name="Powell A.J."/>
            <person name="Barry K."/>
            <person name="Miller A.N."/>
            <person name="Grigoriev I.V."/>
            <person name="Debuchy R."/>
            <person name="Gladieux P."/>
            <person name="Thoren M.H."/>
            <person name="Johannesson H."/>
        </authorList>
    </citation>
    <scope>NUCLEOTIDE SEQUENCE</scope>
    <source>
        <strain evidence="1">8032-3</strain>
    </source>
</reference>
<evidence type="ECO:0000313" key="1">
    <source>
        <dbReference type="EMBL" id="KAK1764552.1"/>
    </source>
</evidence>
<dbReference type="GeneID" id="85308456"/>
<evidence type="ECO:0000313" key="2">
    <source>
        <dbReference type="Proteomes" id="UP001244011"/>
    </source>
</evidence>
<gene>
    <name evidence="1" type="ORF">QBC33DRAFT_477299</name>
</gene>
<organism evidence="1 2">
    <name type="scientific">Phialemonium atrogriseum</name>
    <dbReference type="NCBI Taxonomy" id="1093897"/>
    <lineage>
        <taxon>Eukaryota</taxon>
        <taxon>Fungi</taxon>
        <taxon>Dikarya</taxon>
        <taxon>Ascomycota</taxon>
        <taxon>Pezizomycotina</taxon>
        <taxon>Sordariomycetes</taxon>
        <taxon>Sordariomycetidae</taxon>
        <taxon>Cephalothecales</taxon>
        <taxon>Cephalothecaceae</taxon>
        <taxon>Phialemonium</taxon>
    </lineage>
</organism>
<sequence>MDQSQAAEQAETTSPPWGALPVEQYLLAKWDQSSPLPPGQQRRELVHAFIEEDEIAIDPAAPSEAFASVEAQELVRSVLMPWRGPQLRRIAGMYVAQSEQRFGELFVLRTYYGGGAADDDEKLHEWLEQADPCSESFGGPGGCCWHVLDDAALFNLGSEKWQNIYDILPELAAPSTCRTFGDDDVDAVRELVSARGDERDPEEDDYEEAVMATAAIASGFLLIVDQQAFEEGEFGLVFRDTKGNIVKEGAIKPDEVQYLLGYNSRGALTESEYWVDAAVGSKYKTRGQVMRRLLPVVMSGLE</sequence>
<protein>
    <submittedName>
        <fullName evidence="1">Uncharacterized protein</fullName>
    </submittedName>
</protein>
<keyword evidence="2" id="KW-1185">Reference proteome</keyword>
<dbReference type="EMBL" id="MU839019">
    <property type="protein sequence ID" value="KAK1764552.1"/>
    <property type="molecule type" value="Genomic_DNA"/>
</dbReference>
<dbReference type="AlphaFoldDB" id="A0AAJ0BV43"/>
<accession>A0AAJ0BV43</accession>
<comment type="caution">
    <text evidence="1">The sequence shown here is derived from an EMBL/GenBank/DDBJ whole genome shotgun (WGS) entry which is preliminary data.</text>
</comment>